<dbReference type="Proteomes" id="UP000236370">
    <property type="component" value="Unassembled WGS sequence"/>
</dbReference>
<evidence type="ECO:0000256" key="1">
    <source>
        <dbReference type="SAM" id="SignalP"/>
    </source>
</evidence>
<name>A0A2J8JBF9_PANTR</name>
<dbReference type="EMBL" id="NBAG03000486">
    <property type="protein sequence ID" value="PNI20104.1"/>
    <property type="molecule type" value="Genomic_DNA"/>
</dbReference>
<feature type="signal peptide" evidence="1">
    <location>
        <begin position="1"/>
        <end position="24"/>
    </location>
</feature>
<feature type="chain" id="PRO_5014408130" evidence="1">
    <location>
        <begin position="25"/>
        <end position="81"/>
    </location>
</feature>
<accession>A0A2J8JBF9</accession>
<keyword evidence="1" id="KW-0732">Signal</keyword>
<reference evidence="2 3" key="1">
    <citation type="submission" date="2017-12" db="EMBL/GenBank/DDBJ databases">
        <title>High-resolution comparative analysis of great ape genomes.</title>
        <authorList>
            <person name="Pollen A."/>
            <person name="Hastie A."/>
            <person name="Hormozdiari F."/>
            <person name="Dougherty M."/>
            <person name="Liu R."/>
            <person name="Chaisson M."/>
            <person name="Hoppe E."/>
            <person name="Hill C."/>
            <person name="Pang A."/>
            <person name="Hillier L."/>
            <person name="Baker C."/>
            <person name="Armstrong J."/>
            <person name="Shendure J."/>
            <person name="Paten B."/>
            <person name="Wilson R."/>
            <person name="Chao H."/>
            <person name="Schneider V."/>
            <person name="Ventura M."/>
            <person name="Kronenberg Z."/>
            <person name="Murali S."/>
            <person name="Gordon D."/>
            <person name="Cantsilieris S."/>
            <person name="Munson K."/>
            <person name="Nelson B."/>
            <person name="Raja A."/>
            <person name="Underwood J."/>
            <person name="Diekhans M."/>
            <person name="Fiddes I."/>
            <person name="Haussler D."/>
            <person name="Eichler E."/>
        </authorList>
    </citation>
    <scope>NUCLEOTIDE SEQUENCE [LARGE SCALE GENOMIC DNA]</scope>
    <source>
        <strain evidence="2">Yerkes chimp pedigree #C0471</strain>
    </source>
</reference>
<evidence type="ECO:0000313" key="2">
    <source>
        <dbReference type="EMBL" id="PNI20104.1"/>
    </source>
</evidence>
<protein>
    <submittedName>
        <fullName evidence="2">FIRRE isoform 3</fullName>
    </submittedName>
</protein>
<comment type="caution">
    <text evidence="2">The sequence shown here is derived from an EMBL/GenBank/DDBJ whole genome shotgun (WGS) entry which is preliminary data.</text>
</comment>
<evidence type="ECO:0000313" key="3">
    <source>
        <dbReference type="Proteomes" id="UP000236370"/>
    </source>
</evidence>
<dbReference type="AlphaFoldDB" id="A0A2J8JBF9"/>
<sequence length="81" mass="9265">MYHARIFLMYHAFSIFCSLPPVRSLKMKANTTQRLRCHYVLQAAVLLGPSYSPASAFQEAETTRTRDCTWLANTIANKKIL</sequence>
<organism evidence="2 3">
    <name type="scientific">Pan troglodytes</name>
    <name type="common">Chimpanzee</name>
    <dbReference type="NCBI Taxonomy" id="9598"/>
    <lineage>
        <taxon>Eukaryota</taxon>
        <taxon>Metazoa</taxon>
        <taxon>Chordata</taxon>
        <taxon>Craniata</taxon>
        <taxon>Vertebrata</taxon>
        <taxon>Euteleostomi</taxon>
        <taxon>Mammalia</taxon>
        <taxon>Eutheria</taxon>
        <taxon>Euarchontoglires</taxon>
        <taxon>Primates</taxon>
        <taxon>Haplorrhini</taxon>
        <taxon>Catarrhini</taxon>
        <taxon>Hominidae</taxon>
        <taxon>Pan</taxon>
    </lineage>
</organism>
<proteinExistence type="predicted"/>
<gene>
    <name evidence="2" type="ORF">CK820_G0049106</name>
</gene>